<gene>
    <name evidence="1" type="ORF">MANES_11G142700</name>
</gene>
<proteinExistence type="predicted"/>
<accession>A0A2C9V1D4</accession>
<dbReference type="GO" id="GO:0031201">
    <property type="term" value="C:SNARE complex"/>
    <property type="evidence" value="ECO:0000318"/>
    <property type="project" value="GO_Central"/>
</dbReference>
<dbReference type="STRING" id="3983.A0A2C9V1D4"/>
<dbReference type="GO" id="GO:0000149">
    <property type="term" value="F:SNARE binding"/>
    <property type="evidence" value="ECO:0000318"/>
    <property type="project" value="GO_Central"/>
</dbReference>
<dbReference type="EMBL" id="CM004397">
    <property type="protein sequence ID" value="OAY37979.1"/>
    <property type="molecule type" value="Genomic_DNA"/>
</dbReference>
<dbReference type="AlphaFoldDB" id="A0A2C9V1D4"/>
<reference evidence="1" key="1">
    <citation type="submission" date="2016-02" db="EMBL/GenBank/DDBJ databases">
        <title>WGS assembly of Manihot esculenta.</title>
        <authorList>
            <person name="Bredeson J.V."/>
            <person name="Prochnik S.E."/>
            <person name="Lyons J.B."/>
            <person name="Schmutz J."/>
            <person name="Grimwood J."/>
            <person name="Vrebalov J."/>
            <person name="Bart R.S."/>
            <person name="Amuge T."/>
            <person name="Ferguson M.E."/>
            <person name="Green R."/>
            <person name="Putnam N."/>
            <person name="Stites J."/>
            <person name="Rounsley S."/>
            <person name="Rokhsar D.S."/>
        </authorList>
    </citation>
    <scope>NUCLEOTIDE SEQUENCE [LARGE SCALE GENOMIC DNA]</scope>
    <source>
        <tissue evidence="1">Leaf</tissue>
    </source>
</reference>
<sequence>MSVIDILFRVDEICKKFDKHDVNKQREFNAYGDDAFAHLYASVESDIEAALNVDSVSSFSSSVSNSIQRSINYKTELSSLLFYTQQQHSGGRKNEKTTILEDKLLALPNCGVQASLSDCTHGEYNKVKGLSKEELEICHDLVLALPERIQAKPDGTIVKDKQTGGWAGSAPNKNVKFDSSDEQLQDDFTNKVKNQVNLDEYEMWKLKQRIKVLILYWKNWRH</sequence>
<dbReference type="GO" id="GO:0005484">
    <property type="term" value="F:SNAP receptor activity"/>
    <property type="evidence" value="ECO:0000318"/>
    <property type="project" value="GO_Central"/>
</dbReference>
<dbReference type="GO" id="GO:0006886">
    <property type="term" value="P:intracellular protein transport"/>
    <property type="evidence" value="ECO:0000318"/>
    <property type="project" value="GO_Central"/>
</dbReference>
<protein>
    <submittedName>
        <fullName evidence="1">Uncharacterized protein</fullName>
    </submittedName>
</protein>
<name>A0A2C9V1D4_MANES</name>
<dbReference type="GO" id="GO:0012505">
    <property type="term" value="C:endomembrane system"/>
    <property type="evidence" value="ECO:0000318"/>
    <property type="project" value="GO_Central"/>
</dbReference>
<dbReference type="GO" id="GO:0006906">
    <property type="term" value="P:vesicle fusion"/>
    <property type="evidence" value="ECO:0000318"/>
    <property type="project" value="GO_Central"/>
</dbReference>
<organism evidence="1">
    <name type="scientific">Manihot esculenta</name>
    <name type="common">Cassava</name>
    <name type="synonym">Jatropha manihot</name>
    <dbReference type="NCBI Taxonomy" id="3983"/>
    <lineage>
        <taxon>Eukaryota</taxon>
        <taxon>Viridiplantae</taxon>
        <taxon>Streptophyta</taxon>
        <taxon>Embryophyta</taxon>
        <taxon>Tracheophyta</taxon>
        <taxon>Spermatophyta</taxon>
        <taxon>Magnoliopsida</taxon>
        <taxon>eudicotyledons</taxon>
        <taxon>Gunneridae</taxon>
        <taxon>Pentapetalae</taxon>
        <taxon>rosids</taxon>
        <taxon>fabids</taxon>
        <taxon>Malpighiales</taxon>
        <taxon>Euphorbiaceae</taxon>
        <taxon>Crotonoideae</taxon>
        <taxon>Manihoteae</taxon>
        <taxon>Manihot</taxon>
    </lineage>
</organism>
<dbReference type="GO" id="GO:0048278">
    <property type="term" value="P:vesicle docking"/>
    <property type="evidence" value="ECO:0000318"/>
    <property type="project" value="GO_Central"/>
</dbReference>
<evidence type="ECO:0000313" key="1">
    <source>
        <dbReference type="EMBL" id="OAY37979.1"/>
    </source>
</evidence>